<keyword evidence="2" id="KW-1185">Reference proteome</keyword>
<evidence type="ECO:0000313" key="2">
    <source>
        <dbReference type="Proteomes" id="UP001327560"/>
    </source>
</evidence>
<name>A0AAQ3PXJ5_9LILI</name>
<dbReference type="AlphaFoldDB" id="A0AAQ3PXJ5"/>
<dbReference type="EMBL" id="CP136890">
    <property type="protein sequence ID" value="WOK91988.1"/>
    <property type="molecule type" value="Genomic_DNA"/>
</dbReference>
<sequence>MSPGGGGRRKMSRDRTAGITSFASKGQVFWKGATWKSLAPFREEKQENWREHWKLVKEVVEIHDPKPKNRSCKTSSTESLITFVQPLSSINKKQR</sequence>
<accession>A0AAQ3PXJ5</accession>
<evidence type="ECO:0000313" key="1">
    <source>
        <dbReference type="EMBL" id="WOK91988.1"/>
    </source>
</evidence>
<organism evidence="1 2">
    <name type="scientific">Canna indica</name>
    <name type="common">Indian-shot</name>
    <dbReference type="NCBI Taxonomy" id="4628"/>
    <lineage>
        <taxon>Eukaryota</taxon>
        <taxon>Viridiplantae</taxon>
        <taxon>Streptophyta</taxon>
        <taxon>Embryophyta</taxon>
        <taxon>Tracheophyta</taxon>
        <taxon>Spermatophyta</taxon>
        <taxon>Magnoliopsida</taxon>
        <taxon>Liliopsida</taxon>
        <taxon>Zingiberales</taxon>
        <taxon>Cannaceae</taxon>
        <taxon>Canna</taxon>
    </lineage>
</organism>
<protein>
    <submittedName>
        <fullName evidence="1">Uncharacterized protein</fullName>
    </submittedName>
</protein>
<reference evidence="1 2" key="1">
    <citation type="submission" date="2023-10" db="EMBL/GenBank/DDBJ databases">
        <title>Chromosome-scale genome assembly provides insights into flower coloration mechanisms of Canna indica.</title>
        <authorList>
            <person name="Li C."/>
        </authorList>
    </citation>
    <scope>NUCLEOTIDE SEQUENCE [LARGE SCALE GENOMIC DNA]</scope>
    <source>
        <tissue evidence="1">Flower</tissue>
    </source>
</reference>
<gene>
    <name evidence="1" type="ORF">Cni_G00679</name>
</gene>
<proteinExistence type="predicted"/>
<dbReference type="Proteomes" id="UP001327560">
    <property type="component" value="Chromosome 1"/>
</dbReference>